<feature type="region of interest" description="Disordered" evidence="1">
    <location>
        <begin position="38"/>
        <end position="134"/>
    </location>
</feature>
<evidence type="ECO:0000313" key="2">
    <source>
        <dbReference type="EMBL" id="TNN55226.1"/>
    </source>
</evidence>
<comment type="caution">
    <text evidence="2">The sequence shown here is derived from an EMBL/GenBank/DDBJ whole genome shotgun (WGS) entry which is preliminary data.</text>
</comment>
<reference evidence="2 3" key="1">
    <citation type="submission" date="2019-03" db="EMBL/GenBank/DDBJ databases">
        <title>First draft genome of Liparis tanakae, snailfish: a comprehensive survey of snailfish specific genes.</title>
        <authorList>
            <person name="Kim W."/>
            <person name="Song I."/>
            <person name="Jeong J.-H."/>
            <person name="Kim D."/>
            <person name="Kim S."/>
            <person name="Ryu S."/>
            <person name="Song J.Y."/>
            <person name="Lee S.K."/>
        </authorList>
    </citation>
    <scope>NUCLEOTIDE SEQUENCE [LARGE SCALE GENOMIC DNA]</scope>
    <source>
        <tissue evidence="2">Muscle</tissue>
    </source>
</reference>
<dbReference type="AlphaFoldDB" id="A0A4Z2GP33"/>
<organism evidence="2 3">
    <name type="scientific">Liparis tanakae</name>
    <name type="common">Tanaka's snailfish</name>
    <dbReference type="NCBI Taxonomy" id="230148"/>
    <lineage>
        <taxon>Eukaryota</taxon>
        <taxon>Metazoa</taxon>
        <taxon>Chordata</taxon>
        <taxon>Craniata</taxon>
        <taxon>Vertebrata</taxon>
        <taxon>Euteleostomi</taxon>
        <taxon>Actinopterygii</taxon>
        <taxon>Neopterygii</taxon>
        <taxon>Teleostei</taxon>
        <taxon>Neoteleostei</taxon>
        <taxon>Acanthomorphata</taxon>
        <taxon>Eupercaria</taxon>
        <taxon>Perciformes</taxon>
        <taxon>Cottioidei</taxon>
        <taxon>Cottales</taxon>
        <taxon>Liparidae</taxon>
        <taxon>Liparis</taxon>
    </lineage>
</organism>
<dbReference type="Proteomes" id="UP000314294">
    <property type="component" value="Unassembled WGS sequence"/>
</dbReference>
<sequence length="134" mass="15016">MPAPLAEQCSSEPVTDAHVSCFPGRGNTCSRRPWVARRDGARDEKVEKREMKVKRRNSESKKWKCEEASRRPPSAARYRRGLVSGNRSACRGAFGRRGREEEEQGNAVLLKRRSAPSSRRRTAFPISGNDGAES</sequence>
<name>A0A4Z2GP33_9TELE</name>
<keyword evidence="3" id="KW-1185">Reference proteome</keyword>
<evidence type="ECO:0000256" key="1">
    <source>
        <dbReference type="SAM" id="MobiDB-lite"/>
    </source>
</evidence>
<dbReference type="EMBL" id="SRLO01000462">
    <property type="protein sequence ID" value="TNN55226.1"/>
    <property type="molecule type" value="Genomic_DNA"/>
</dbReference>
<proteinExistence type="predicted"/>
<feature type="compositionally biased region" description="Basic and acidic residues" evidence="1">
    <location>
        <begin position="38"/>
        <end position="70"/>
    </location>
</feature>
<evidence type="ECO:0000313" key="3">
    <source>
        <dbReference type="Proteomes" id="UP000314294"/>
    </source>
</evidence>
<accession>A0A4Z2GP33</accession>
<protein>
    <submittedName>
        <fullName evidence="2">Uncharacterized protein</fullName>
    </submittedName>
</protein>
<gene>
    <name evidence="2" type="ORF">EYF80_034579</name>
</gene>
<feature type="compositionally biased region" description="Basic residues" evidence="1">
    <location>
        <begin position="110"/>
        <end position="122"/>
    </location>
</feature>